<dbReference type="InterPro" id="IPR038765">
    <property type="entry name" value="Papain-like_cys_pep_sf"/>
</dbReference>
<dbReference type="InterPro" id="IPR003323">
    <property type="entry name" value="OTU_dom"/>
</dbReference>
<evidence type="ECO:0000256" key="2">
    <source>
        <dbReference type="SAM" id="MobiDB-lite"/>
    </source>
</evidence>
<evidence type="ECO:0000313" key="5">
    <source>
        <dbReference type="Proteomes" id="UP000007264"/>
    </source>
</evidence>
<name>I0YST0_COCSC</name>
<evidence type="ECO:0000256" key="1">
    <source>
        <dbReference type="ARBA" id="ARBA00010407"/>
    </source>
</evidence>
<comment type="caution">
    <text evidence="4">The sequence shown here is derived from an EMBL/GenBank/DDBJ whole genome shotgun (WGS) entry which is preliminary data.</text>
</comment>
<evidence type="ECO:0000313" key="4">
    <source>
        <dbReference type="EMBL" id="EIE21449.1"/>
    </source>
</evidence>
<keyword evidence="5" id="KW-1185">Reference proteome</keyword>
<feature type="domain" description="OTU" evidence="3">
    <location>
        <begin position="116"/>
        <end position="235"/>
    </location>
</feature>
<dbReference type="GO" id="GO:0004843">
    <property type="term" value="F:cysteine-type deubiquitinase activity"/>
    <property type="evidence" value="ECO:0007669"/>
    <property type="project" value="TreeGrafter"/>
</dbReference>
<dbReference type="Gene3D" id="3.90.70.80">
    <property type="match status" value="1"/>
</dbReference>
<dbReference type="eggNOG" id="KOG2606">
    <property type="taxonomic scope" value="Eukaryota"/>
</dbReference>
<dbReference type="RefSeq" id="XP_005645993.1">
    <property type="nucleotide sequence ID" value="XM_005645936.1"/>
</dbReference>
<gene>
    <name evidence="4" type="ORF">COCSUDRAFT_56666</name>
</gene>
<dbReference type="Pfam" id="PF02338">
    <property type="entry name" value="OTU"/>
    <property type="match status" value="1"/>
</dbReference>
<dbReference type="GeneID" id="17039433"/>
<sequence length="235" mass="25470">MKKLGKKRKDDIEKLDKEISVRHAAELAGLEERLAAESSPGDETVQLAESLYETKLNNGQERGGAQPSRAQKRRDAKAAAEAERDARIAEEQDAMGDSDRVIEERELAATLAPLGLAVRSIPADGHCLYRAVEEQLGAAGCEELLPPPRDYWAVRAKAAAYMRTHPDQFLPFIPQEDGEDVGAAFEAYCVAVENSAAWGGQLELGALAQALQRHIAVYSVGMPRVDMGAEFKAAG</sequence>
<dbReference type="Proteomes" id="UP000007264">
    <property type="component" value="Unassembled WGS sequence"/>
</dbReference>
<comment type="similarity">
    <text evidence="1">Belongs to the peptidase C85 family.</text>
</comment>
<feature type="compositionally biased region" description="Basic and acidic residues" evidence="2">
    <location>
        <begin position="76"/>
        <end position="90"/>
    </location>
</feature>
<dbReference type="PANTHER" id="PTHR12419:SF10">
    <property type="entry name" value="DEUBIQUITINASE OTUD6B"/>
    <property type="match status" value="1"/>
</dbReference>
<dbReference type="KEGG" id="csl:COCSUDRAFT_56666"/>
<dbReference type="PANTHER" id="PTHR12419">
    <property type="entry name" value="OTU DOMAIN CONTAINING PROTEIN"/>
    <property type="match status" value="1"/>
</dbReference>
<dbReference type="EMBL" id="AGSI01000012">
    <property type="protein sequence ID" value="EIE21449.1"/>
    <property type="molecule type" value="Genomic_DNA"/>
</dbReference>
<protein>
    <submittedName>
        <fullName evidence="4">Cysteine proteinase</fullName>
    </submittedName>
</protein>
<dbReference type="GO" id="GO:0016579">
    <property type="term" value="P:protein deubiquitination"/>
    <property type="evidence" value="ECO:0007669"/>
    <property type="project" value="TreeGrafter"/>
</dbReference>
<feature type="region of interest" description="Disordered" evidence="2">
    <location>
        <begin position="31"/>
        <end position="99"/>
    </location>
</feature>
<dbReference type="AlphaFoldDB" id="I0YST0"/>
<evidence type="ECO:0000259" key="3">
    <source>
        <dbReference type="PROSITE" id="PS50802"/>
    </source>
</evidence>
<dbReference type="PROSITE" id="PS50802">
    <property type="entry name" value="OTU"/>
    <property type="match status" value="1"/>
</dbReference>
<reference evidence="4 5" key="1">
    <citation type="journal article" date="2012" name="Genome Biol.">
        <title>The genome of the polar eukaryotic microalga coccomyxa subellipsoidea reveals traits of cold adaptation.</title>
        <authorList>
            <person name="Blanc G."/>
            <person name="Agarkova I."/>
            <person name="Grimwood J."/>
            <person name="Kuo A."/>
            <person name="Brueggeman A."/>
            <person name="Dunigan D."/>
            <person name="Gurnon J."/>
            <person name="Ladunga I."/>
            <person name="Lindquist E."/>
            <person name="Lucas S."/>
            <person name="Pangilinan J."/>
            <person name="Proschold T."/>
            <person name="Salamov A."/>
            <person name="Schmutz J."/>
            <person name="Weeks D."/>
            <person name="Yamada T."/>
            <person name="Claverie J.M."/>
            <person name="Grigoriev I."/>
            <person name="Van Etten J."/>
            <person name="Lomsadze A."/>
            <person name="Borodovsky M."/>
        </authorList>
    </citation>
    <scope>NUCLEOTIDE SEQUENCE [LARGE SCALE GENOMIC DNA]</scope>
    <source>
        <strain evidence="4 5">C-169</strain>
    </source>
</reference>
<dbReference type="STRING" id="574566.I0YST0"/>
<accession>I0YST0</accession>
<dbReference type="SUPFAM" id="SSF54001">
    <property type="entry name" value="Cysteine proteinases"/>
    <property type="match status" value="1"/>
</dbReference>
<proteinExistence type="inferred from homology"/>
<dbReference type="InterPro" id="IPR050704">
    <property type="entry name" value="Peptidase_C85-like"/>
</dbReference>
<dbReference type="OrthoDB" id="415023at2759"/>
<organism evidence="4 5">
    <name type="scientific">Coccomyxa subellipsoidea (strain C-169)</name>
    <name type="common">Green microalga</name>
    <dbReference type="NCBI Taxonomy" id="574566"/>
    <lineage>
        <taxon>Eukaryota</taxon>
        <taxon>Viridiplantae</taxon>
        <taxon>Chlorophyta</taxon>
        <taxon>core chlorophytes</taxon>
        <taxon>Trebouxiophyceae</taxon>
        <taxon>Trebouxiophyceae incertae sedis</taxon>
        <taxon>Coccomyxaceae</taxon>
        <taxon>Coccomyxa</taxon>
        <taxon>Coccomyxa subellipsoidea</taxon>
    </lineage>
</organism>